<dbReference type="KEGG" id="uma:UMAG_02325"/>
<dbReference type="OrthoDB" id="1077582at2759"/>
<evidence type="ECO:0000256" key="1">
    <source>
        <dbReference type="ARBA" id="ARBA00004141"/>
    </source>
</evidence>
<dbReference type="Pfam" id="PF13813">
    <property type="entry name" value="MBOAT_2"/>
    <property type="match status" value="1"/>
</dbReference>
<dbReference type="GO" id="GO:0016020">
    <property type="term" value="C:membrane"/>
    <property type="evidence" value="ECO:0007669"/>
    <property type="project" value="UniProtKB-SubCell"/>
</dbReference>
<dbReference type="RefSeq" id="XP_011388642.1">
    <property type="nucleotide sequence ID" value="XM_011390340.1"/>
</dbReference>
<dbReference type="Proteomes" id="UP000000561">
    <property type="component" value="Chromosome 5"/>
</dbReference>
<evidence type="ECO:0000256" key="4">
    <source>
        <dbReference type="ARBA" id="ARBA00022679"/>
    </source>
</evidence>
<dbReference type="GeneID" id="23563101"/>
<protein>
    <recommendedName>
        <fullName evidence="9">Wax synthase domain-containing protein</fullName>
    </recommendedName>
</protein>
<keyword evidence="7 8" id="KW-0472">Membrane</keyword>
<comment type="subcellular location">
    <subcellularLocation>
        <location evidence="1">Membrane</location>
        <topology evidence="1">Multi-pass membrane protein</topology>
    </subcellularLocation>
</comment>
<reference evidence="10 11" key="1">
    <citation type="journal article" date="2006" name="Nature">
        <title>Insights from the genome of the biotrophic fungal plant pathogen Ustilago maydis.</title>
        <authorList>
            <person name="Kamper J."/>
            <person name="Kahmann R."/>
            <person name="Bolker M."/>
            <person name="Ma L.J."/>
            <person name="Brefort T."/>
            <person name="Saville B.J."/>
            <person name="Banuett F."/>
            <person name="Kronstad J.W."/>
            <person name="Gold S.E."/>
            <person name="Muller O."/>
            <person name="Perlin M.H."/>
            <person name="Wosten H.A."/>
            <person name="de Vries R."/>
            <person name="Ruiz-Herrera J."/>
            <person name="Reynaga-Pena C.G."/>
            <person name="Snetselaar K."/>
            <person name="McCann M."/>
            <person name="Perez-Martin J."/>
            <person name="Feldbrugge M."/>
            <person name="Basse C.W."/>
            <person name="Steinberg G."/>
            <person name="Ibeas J.I."/>
            <person name="Holloman W."/>
            <person name="Guzman P."/>
            <person name="Farman M."/>
            <person name="Stajich J.E."/>
            <person name="Sentandreu R."/>
            <person name="Gonzalez-Prieto J.M."/>
            <person name="Kennell J.C."/>
            <person name="Molina L."/>
            <person name="Schirawski J."/>
            <person name="Mendoza-Mendoza A."/>
            <person name="Greilinger D."/>
            <person name="Munch K."/>
            <person name="Rossel N."/>
            <person name="Scherer M."/>
            <person name="Vranes M."/>
            <person name="Ladendorf O."/>
            <person name="Vincon V."/>
            <person name="Fuchs U."/>
            <person name="Sandrock B."/>
            <person name="Meng S."/>
            <person name="Ho E.C."/>
            <person name="Cahill M.J."/>
            <person name="Boyce K.J."/>
            <person name="Klose J."/>
            <person name="Klosterman S.J."/>
            <person name="Deelstra H.J."/>
            <person name="Ortiz-Castellanos L."/>
            <person name="Li W."/>
            <person name="Sanchez-Alonso P."/>
            <person name="Schreier P.H."/>
            <person name="Hauser-Hahn I."/>
            <person name="Vaupel M."/>
            <person name="Koopmann E."/>
            <person name="Friedrich G."/>
            <person name="Voss H."/>
            <person name="Schluter T."/>
            <person name="Margolis J."/>
            <person name="Platt D."/>
            <person name="Swimmer C."/>
            <person name="Gnirke A."/>
            <person name="Chen F."/>
            <person name="Vysotskaia V."/>
            <person name="Mannhaupt G."/>
            <person name="Guldener U."/>
            <person name="Munsterkotter M."/>
            <person name="Haase D."/>
            <person name="Oesterheld M."/>
            <person name="Mewes H.W."/>
            <person name="Mauceli E.W."/>
            <person name="DeCaprio D."/>
            <person name="Wade C.M."/>
            <person name="Butler J."/>
            <person name="Young S."/>
            <person name="Jaffe D.B."/>
            <person name="Calvo S."/>
            <person name="Nusbaum C."/>
            <person name="Galagan J."/>
            <person name="Birren B.W."/>
        </authorList>
    </citation>
    <scope>NUCLEOTIDE SEQUENCE [LARGE SCALE GENOMIC DNA]</scope>
    <source>
        <strain evidence="11">DSM 14603 / FGSC 9021 / UM521</strain>
    </source>
</reference>
<feature type="transmembrane region" description="Helical" evidence="8">
    <location>
        <begin position="67"/>
        <end position="88"/>
    </location>
</feature>
<dbReference type="EMBL" id="CM003144">
    <property type="protein sequence ID" value="KIS69802.1"/>
    <property type="molecule type" value="Genomic_DNA"/>
</dbReference>
<dbReference type="GO" id="GO:0006629">
    <property type="term" value="P:lipid metabolic process"/>
    <property type="evidence" value="ECO:0007669"/>
    <property type="project" value="InterPro"/>
</dbReference>
<keyword evidence="4" id="KW-0808">Transferase</keyword>
<dbReference type="PANTHER" id="PTHR31595:SF57">
    <property type="entry name" value="OS04G0481900 PROTEIN"/>
    <property type="match status" value="1"/>
</dbReference>
<dbReference type="eggNOG" id="ENOG502SAAK">
    <property type="taxonomic scope" value="Eukaryota"/>
</dbReference>
<evidence type="ECO:0000313" key="11">
    <source>
        <dbReference type="Proteomes" id="UP000000561"/>
    </source>
</evidence>
<dbReference type="InParanoid" id="A0A0D1C8N1"/>
<feature type="transmembrane region" description="Helical" evidence="8">
    <location>
        <begin position="37"/>
        <end position="55"/>
    </location>
</feature>
<evidence type="ECO:0000313" key="10">
    <source>
        <dbReference type="EMBL" id="KIS69802.1"/>
    </source>
</evidence>
<accession>A0A0D1C8N1</accession>
<dbReference type="VEuPathDB" id="FungiDB:UMAG_02325"/>
<comment type="similarity">
    <text evidence="3">Belongs to the wax synthase family.</text>
</comment>
<organism evidence="10 11">
    <name type="scientific">Mycosarcoma maydis</name>
    <name type="common">Corn smut fungus</name>
    <name type="synonym">Ustilago maydis</name>
    <dbReference type="NCBI Taxonomy" id="5270"/>
    <lineage>
        <taxon>Eukaryota</taxon>
        <taxon>Fungi</taxon>
        <taxon>Dikarya</taxon>
        <taxon>Basidiomycota</taxon>
        <taxon>Ustilaginomycotina</taxon>
        <taxon>Ustilaginomycetes</taxon>
        <taxon>Ustilaginales</taxon>
        <taxon>Ustilaginaceae</taxon>
        <taxon>Mycosarcoma</taxon>
    </lineage>
</organism>
<evidence type="ECO:0000256" key="8">
    <source>
        <dbReference type="SAM" id="Phobius"/>
    </source>
</evidence>
<evidence type="ECO:0000256" key="7">
    <source>
        <dbReference type="ARBA" id="ARBA00023136"/>
    </source>
</evidence>
<dbReference type="InterPro" id="IPR044851">
    <property type="entry name" value="Wax_synthase"/>
</dbReference>
<evidence type="ECO:0000259" key="9">
    <source>
        <dbReference type="Pfam" id="PF13813"/>
    </source>
</evidence>
<dbReference type="PANTHER" id="PTHR31595">
    <property type="entry name" value="LONG-CHAIN-ALCOHOL O-FATTY-ACYLTRANSFERASE 3-RELATED"/>
    <property type="match status" value="1"/>
</dbReference>
<evidence type="ECO:0000256" key="5">
    <source>
        <dbReference type="ARBA" id="ARBA00022692"/>
    </source>
</evidence>
<dbReference type="InterPro" id="IPR032805">
    <property type="entry name" value="Wax_synthase_dom"/>
</dbReference>
<keyword evidence="6 8" id="KW-1133">Transmembrane helix</keyword>
<name>A0A0D1C8N1_MYCMD</name>
<proteinExistence type="inferred from homology"/>
<gene>
    <name evidence="10" type="ORF">UMAG_02325</name>
</gene>
<dbReference type="GO" id="GO:0008374">
    <property type="term" value="F:O-acyltransferase activity"/>
    <property type="evidence" value="ECO:0007669"/>
    <property type="project" value="InterPro"/>
</dbReference>
<feature type="transmembrane region" description="Helical" evidence="8">
    <location>
        <begin position="400"/>
        <end position="418"/>
    </location>
</feature>
<evidence type="ECO:0000256" key="2">
    <source>
        <dbReference type="ARBA" id="ARBA00005179"/>
    </source>
</evidence>
<feature type="transmembrane region" description="Helical" evidence="8">
    <location>
        <begin position="253"/>
        <end position="282"/>
    </location>
</feature>
<keyword evidence="11" id="KW-1185">Reference proteome</keyword>
<feature type="transmembrane region" description="Helical" evidence="8">
    <location>
        <begin position="100"/>
        <end position="122"/>
    </location>
</feature>
<evidence type="ECO:0000256" key="3">
    <source>
        <dbReference type="ARBA" id="ARBA00007282"/>
    </source>
</evidence>
<dbReference type="AlphaFoldDB" id="A0A0D1C8N1"/>
<sequence length="455" mass="51743">MSTSLKTESVWRSAPLAAWKWAIPDFDDKKPFTRSTLWIPFSCFPLILLQIHLLLRYNPKATWLLRASLIPFVTLVSLRSAYAYYYMVDGQGQLDGRGQTINVTLGCAAISIIIRSLEFGLARQRPRLKIHKSNPYDAVNGRKHAHRSPDPMPIFFPGTLWPLELDLLVNVRASGWEHGIKDGVPALPVPTYTRRQRRDWILKALAPIPLYFVLYDVVFCLIEDPRFNIHADSRVGGSIWDSSKGSFGKAGPYLVCVAFGSSFVCIQYMMHAILACIFVGLLDDLPSRWDPPIVSLPWLSTSVTEFWSQRWHQILRVTFMTVGFWPIRDALRPVAGRRIANMMAICGTFLVSGLLHELGRAAMTPGFGLTNVTLFFTSQPVAIFGEQLFEYCTRRRVRGFWGWLWTASWILGTAPLLLEAFNQGGMLAADNKYLGFTRRPVRFMLDCWDHMFNSV</sequence>
<evidence type="ECO:0000256" key="6">
    <source>
        <dbReference type="ARBA" id="ARBA00022989"/>
    </source>
</evidence>
<feature type="domain" description="Wax synthase" evidence="9">
    <location>
        <begin position="291"/>
        <end position="377"/>
    </location>
</feature>
<comment type="pathway">
    <text evidence="2">Secondary metabolite biosynthesis.</text>
</comment>
<keyword evidence="5 8" id="KW-0812">Transmembrane</keyword>